<dbReference type="PANTHER" id="PTHR36924:SF1">
    <property type="entry name" value="ANTITOXIN HIGA-1"/>
    <property type="match status" value="1"/>
</dbReference>
<organism evidence="4 5">
    <name type="scientific">Halomonas salipaludis</name>
    <dbReference type="NCBI Taxonomy" id="2032625"/>
    <lineage>
        <taxon>Bacteria</taxon>
        <taxon>Pseudomonadati</taxon>
        <taxon>Pseudomonadota</taxon>
        <taxon>Gammaproteobacteria</taxon>
        <taxon>Oceanospirillales</taxon>
        <taxon>Halomonadaceae</taxon>
        <taxon>Halomonas</taxon>
    </lineage>
</organism>
<evidence type="ECO:0000313" key="5">
    <source>
        <dbReference type="Proteomes" id="UP000217771"/>
    </source>
</evidence>
<dbReference type="CDD" id="cd00093">
    <property type="entry name" value="HTH_XRE"/>
    <property type="match status" value="1"/>
</dbReference>
<keyword evidence="5" id="KW-1185">Reference proteome</keyword>
<dbReference type="Gene3D" id="1.10.260.40">
    <property type="entry name" value="lambda repressor-like DNA-binding domains"/>
    <property type="match status" value="1"/>
</dbReference>
<comment type="caution">
    <text evidence="4">The sequence shown here is derived from an EMBL/GenBank/DDBJ whole genome shotgun (WGS) entry which is preliminary data.</text>
</comment>
<protein>
    <submittedName>
        <fullName evidence="4">Addiction module antidote protein, HigA family</fullName>
    </submittedName>
</protein>
<dbReference type="PANTHER" id="PTHR36924">
    <property type="entry name" value="ANTITOXIN HIGA-1"/>
    <property type="match status" value="1"/>
</dbReference>
<keyword evidence="1" id="KW-0238">DNA-binding</keyword>
<reference evidence="4 5" key="1">
    <citation type="submission" date="2017-08" db="EMBL/GenBank/DDBJ databases">
        <title>Halomonas alkalisoli sp. nov., isolated from saline alkaline soil.</title>
        <authorList>
            <person name="Wang D."/>
            <person name="Zhang G."/>
        </authorList>
    </citation>
    <scope>NUCLEOTIDE SEQUENCE [LARGE SCALE GENOMIC DNA]</scope>
    <source>
        <strain evidence="4 5">WRN001</strain>
    </source>
</reference>
<dbReference type="SMART" id="SM00530">
    <property type="entry name" value="HTH_XRE"/>
    <property type="match status" value="1"/>
</dbReference>
<gene>
    <name evidence="4" type="primary">higA</name>
    <name evidence="4" type="ORF">CK498_06810</name>
</gene>
<evidence type="ECO:0000256" key="2">
    <source>
        <dbReference type="SAM" id="MobiDB-lite"/>
    </source>
</evidence>
<proteinExistence type="predicted"/>
<dbReference type="SUPFAM" id="SSF47413">
    <property type="entry name" value="lambda repressor-like DNA-binding domains"/>
    <property type="match status" value="1"/>
</dbReference>
<dbReference type="InterPro" id="IPR013430">
    <property type="entry name" value="Toxin_antidote_HigA"/>
</dbReference>
<dbReference type="AlphaFoldDB" id="A0A2A2F0E1"/>
<dbReference type="RefSeq" id="WP_095620081.1">
    <property type="nucleotide sequence ID" value="NZ_NSKB01000002.1"/>
</dbReference>
<name>A0A2A2F0E1_9GAMM</name>
<evidence type="ECO:0000256" key="1">
    <source>
        <dbReference type="ARBA" id="ARBA00023125"/>
    </source>
</evidence>
<dbReference type="EMBL" id="NSKB01000002">
    <property type="protein sequence ID" value="PAU78408.1"/>
    <property type="molecule type" value="Genomic_DNA"/>
</dbReference>
<dbReference type="Proteomes" id="UP000217771">
    <property type="component" value="Unassembled WGS sequence"/>
</dbReference>
<feature type="domain" description="HTH cro/C1-type" evidence="3">
    <location>
        <begin position="29"/>
        <end position="75"/>
    </location>
</feature>
<dbReference type="InterPro" id="IPR001387">
    <property type="entry name" value="Cro/C1-type_HTH"/>
</dbReference>
<sequence length="104" mass="11485">MAIQNTGGMQRRPTHPGEMLREDFLPDYGLTVAGLAEALGVSRQSINELLRERRAVSPEMALRLGRLFGNAPEFWLNAQRAVDLWVAAADIKDEVARITPLDAA</sequence>
<evidence type="ECO:0000259" key="3">
    <source>
        <dbReference type="PROSITE" id="PS50943"/>
    </source>
</evidence>
<feature type="region of interest" description="Disordered" evidence="2">
    <location>
        <begin position="1"/>
        <end position="20"/>
    </location>
</feature>
<accession>A0A2A2F0E1</accession>
<evidence type="ECO:0000313" key="4">
    <source>
        <dbReference type="EMBL" id="PAU78408.1"/>
    </source>
</evidence>
<dbReference type="PROSITE" id="PS50943">
    <property type="entry name" value="HTH_CROC1"/>
    <property type="match status" value="1"/>
</dbReference>
<dbReference type="Pfam" id="PF01381">
    <property type="entry name" value="HTH_3"/>
    <property type="match status" value="1"/>
</dbReference>
<dbReference type="InterPro" id="IPR010982">
    <property type="entry name" value="Lambda_DNA-bd_dom_sf"/>
</dbReference>
<dbReference type="GO" id="GO:0003677">
    <property type="term" value="F:DNA binding"/>
    <property type="evidence" value="ECO:0007669"/>
    <property type="project" value="UniProtKB-KW"/>
</dbReference>
<dbReference type="NCBIfam" id="TIGR02607">
    <property type="entry name" value="antidote_HigA"/>
    <property type="match status" value="1"/>
</dbReference>
<dbReference type="OrthoDB" id="9793869at2"/>